<evidence type="ECO:0000256" key="5">
    <source>
        <dbReference type="ARBA" id="ARBA00022989"/>
    </source>
</evidence>
<keyword evidence="3" id="KW-0813">Transport</keyword>
<dbReference type="Proteomes" id="UP000281553">
    <property type="component" value="Unassembled WGS sequence"/>
</dbReference>
<evidence type="ECO:0000256" key="2">
    <source>
        <dbReference type="ARBA" id="ARBA00006434"/>
    </source>
</evidence>
<feature type="transmembrane region" description="Helical" evidence="7">
    <location>
        <begin position="126"/>
        <end position="145"/>
    </location>
</feature>
<comment type="subcellular location">
    <subcellularLocation>
        <location evidence="1">Membrane</location>
        <topology evidence="1">Multi-pass membrane protein</topology>
    </subcellularLocation>
</comment>
<evidence type="ECO:0000256" key="6">
    <source>
        <dbReference type="ARBA" id="ARBA00023136"/>
    </source>
</evidence>
<evidence type="ECO:0000313" key="8">
    <source>
        <dbReference type="EMBL" id="VDN08885.1"/>
    </source>
</evidence>
<organism evidence="8 9">
    <name type="scientific">Dibothriocephalus latus</name>
    <name type="common">Fish tapeworm</name>
    <name type="synonym">Diphyllobothrium latum</name>
    <dbReference type="NCBI Taxonomy" id="60516"/>
    <lineage>
        <taxon>Eukaryota</taxon>
        <taxon>Metazoa</taxon>
        <taxon>Spiralia</taxon>
        <taxon>Lophotrochozoa</taxon>
        <taxon>Platyhelminthes</taxon>
        <taxon>Cestoda</taxon>
        <taxon>Eucestoda</taxon>
        <taxon>Diphyllobothriidea</taxon>
        <taxon>Diphyllobothriidae</taxon>
        <taxon>Dibothriocephalus</taxon>
    </lineage>
</organism>
<dbReference type="PROSITE" id="PS50283">
    <property type="entry name" value="NA_SOLUT_SYMP_3"/>
    <property type="match status" value="1"/>
</dbReference>
<feature type="transmembrane region" description="Helical" evidence="7">
    <location>
        <begin position="151"/>
        <end position="175"/>
    </location>
</feature>
<evidence type="ECO:0000256" key="3">
    <source>
        <dbReference type="ARBA" id="ARBA00022448"/>
    </source>
</evidence>
<reference evidence="8 9" key="1">
    <citation type="submission" date="2018-11" db="EMBL/GenBank/DDBJ databases">
        <authorList>
            <consortium name="Pathogen Informatics"/>
        </authorList>
    </citation>
    <scope>NUCLEOTIDE SEQUENCE [LARGE SCALE GENOMIC DNA]</scope>
</reference>
<dbReference type="OrthoDB" id="6275128at2759"/>
<gene>
    <name evidence="8" type="ORF">DILT_LOCUS4716</name>
</gene>
<proteinExistence type="inferred from homology"/>
<evidence type="ECO:0000256" key="1">
    <source>
        <dbReference type="ARBA" id="ARBA00004141"/>
    </source>
</evidence>
<dbReference type="InterPro" id="IPR038377">
    <property type="entry name" value="Na/Glc_symporter_sf"/>
</dbReference>
<keyword evidence="4 7" id="KW-0812">Transmembrane</keyword>
<dbReference type="EMBL" id="UYRU01045982">
    <property type="protein sequence ID" value="VDN08885.1"/>
    <property type="molecule type" value="Genomic_DNA"/>
</dbReference>
<keyword evidence="6 7" id="KW-0472">Membrane</keyword>
<comment type="similarity">
    <text evidence="2">Belongs to the sodium:solute symporter (SSF) (TC 2.A.21) family.</text>
</comment>
<dbReference type="AlphaFoldDB" id="A0A3P7KV94"/>
<dbReference type="InterPro" id="IPR001734">
    <property type="entry name" value="Na/solute_symporter"/>
</dbReference>
<dbReference type="InterPro" id="IPR031155">
    <property type="entry name" value="DUR"/>
</dbReference>
<accession>A0A3P7KV94</accession>
<evidence type="ECO:0000256" key="4">
    <source>
        <dbReference type="ARBA" id="ARBA00022692"/>
    </source>
</evidence>
<dbReference type="GO" id="GO:0005886">
    <property type="term" value="C:plasma membrane"/>
    <property type="evidence" value="ECO:0007669"/>
    <property type="project" value="TreeGrafter"/>
</dbReference>
<dbReference type="GO" id="GO:0015204">
    <property type="term" value="F:urea transmembrane transporter activity"/>
    <property type="evidence" value="ECO:0007669"/>
    <property type="project" value="InterPro"/>
</dbReference>
<dbReference type="Gene3D" id="1.20.1730.10">
    <property type="entry name" value="Sodium/glucose cotransporter"/>
    <property type="match status" value="1"/>
</dbReference>
<protein>
    <submittedName>
        <fullName evidence="8">Uncharacterized protein</fullName>
    </submittedName>
</protein>
<feature type="transmembrane region" description="Helical" evidence="7">
    <location>
        <begin position="182"/>
        <end position="204"/>
    </location>
</feature>
<evidence type="ECO:0000256" key="7">
    <source>
        <dbReference type="SAM" id="Phobius"/>
    </source>
</evidence>
<dbReference type="PANTHER" id="PTHR46154:SF4">
    <property type="entry name" value="UREA ACTIVE TRANSPORTER"/>
    <property type="match status" value="1"/>
</dbReference>
<keyword evidence="5 7" id="KW-1133">Transmembrane helix</keyword>
<name>A0A3P7KV94_DIBLA</name>
<sequence length="230" mass="25332">MVNLVAQSVFGQAGKSFMNVVILSAMAATTTAEVASISTIFINDIYAIYLNPFCKRIGLNSCILCGKLRARFAEDSERCKCGSMAACENCEDDMRAEETSKRAVKPQPTCSTHALYRRYLEQTRRLKFWITFTILGFVLFLAIAAELAQVVTLSLMTYVSVFGASAVGSLYLTFYWARLNSLAVLVGTLTGFVLGIAGILITHFGELISFSFWDACVILTESPTKRVCRC</sequence>
<keyword evidence="9" id="KW-1185">Reference proteome</keyword>
<evidence type="ECO:0000313" key="9">
    <source>
        <dbReference type="Proteomes" id="UP000281553"/>
    </source>
</evidence>
<dbReference type="PANTHER" id="PTHR46154">
    <property type="match status" value="1"/>
</dbReference>